<feature type="region of interest" description="Disordered" evidence="1">
    <location>
        <begin position="391"/>
        <end position="428"/>
    </location>
</feature>
<accession>A0A7S4ENH8</accession>
<dbReference type="EMBL" id="HBIX01026131">
    <property type="protein sequence ID" value="CAE0725108.1"/>
    <property type="molecule type" value="Transcribed_RNA"/>
</dbReference>
<feature type="compositionally biased region" description="Acidic residues" evidence="1">
    <location>
        <begin position="17"/>
        <end position="29"/>
    </location>
</feature>
<evidence type="ECO:0000313" key="2">
    <source>
        <dbReference type="EMBL" id="CAE0725108.1"/>
    </source>
</evidence>
<reference evidence="2" key="1">
    <citation type="submission" date="2021-01" db="EMBL/GenBank/DDBJ databases">
        <authorList>
            <person name="Corre E."/>
            <person name="Pelletier E."/>
            <person name="Niang G."/>
            <person name="Scheremetjew M."/>
            <person name="Finn R."/>
            <person name="Kale V."/>
            <person name="Holt S."/>
            <person name="Cochrane G."/>
            <person name="Meng A."/>
            <person name="Brown T."/>
            <person name="Cohen L."/>
        </authorList>
    </citation>
    <scope>NUCLEOTIDE SEQUENCE</scope>
    <source>
        <strain evidence="2">10249 10 AB</strain>
    </source>
</reference>
<feature type="compositionally biased region" description="Polar residues" evidence="1">
    <location>
        <begin position="765"/>
        <end position="774"/>
    </location>
</feature>
<feature type="region of interest" description="Disordered" evidence="1">
    <location>
        <begin position="168"/>
        <end position="187"/>
    </location>
</feature>
<feature type="region of interest" description="Disordered" evidence="1">
    <location>
        <begin position="88"/>
        <end position="128"/>
    </location>
</feature>
<organism evidence="2">
    <name type="scientific">Pseudo-nitzschia australis</name>
    <dbReference type="NCBI Taxonomy" id="44445"/>
    <lineage>
        <taxon>Eukaryota</taxon>
        <taxon>Sar</taxon>
        <taxon>Stramenopiles</taxon>
        <taxon>Ochrophyta</taxon>
        <taxon>Bacillariophyta</taxon>
        <taxon>Bacillariophyceae</taxon>
        <taxon>Bacillariophycidae</taxon>
        <taxon>Bacillariales</taxon>
        <taxon>Bacillariaceae</taxon>
        <taxon>Pseudo-nitzschia</taxon>
    </lineage>
</organism>
<feature type="region of interest" description="Disordered" evidence="1">
    <location>
        <begin position="1"/>
        <end position="58"/>
    </location>
</feature>
<dbReference type="AlphaFoldDB" id="A0A7S4ENH8"/>
<name>A0A7S4ENH8_9STRA</name>
<gene>
    <name evidence="2" type="ORF">PAUS00366_LOCUS17865</name>
</gene>
<feature type="region of interest" description="Disordered" evidence="1">
    <location>
        <begin position="753"/>
        <end position="774"/>
    </location>
</feature>
<sequence>MSSSRRTRSHRDISGNVDDEDDSDSDDDLFTPVFAATSRSSQRKSAKDAEAKKQKRMAQMSALLDNGMMKFERESRIDEIHQQNREILLDEDLEEKEADRNYSGGGSKPGDSHNYSISHVSGAKRGGLDKHQDIENESYVLNQQPRDTKETFCLGSRKTLRFSRFISSATTDESERSPSSTSTDDNQSLCVSTVWSSFEEALATFRTILLIDRQQQQQSSPFASLREKLLQSRVTKSHHVCRMYLQKRLMCKQDHPEQIRRIPIDVLRWLMTLACGPVANGSSNDNNINNKINTAESLKGVASTKQSTRLRTAKVAENENGSSKTNSEVSLRFWRDAQMGSYQTLYHLWSHESGFPLQQEQSKEVYLLSISTLPRQLGQWFGLTLPLDSTGEISGNNDKTEDRNWSDLSSESALASSSSSTPPATNAVDENKKDLIHVTNDRTALIRFLQLWALALRQQNDCNGSKGNVHLVDFSYDKDNCENFQNDVSNAIMAVLWVGLDPEFASSESAKDDCNKSVQTIVQCLLDKVRREASAHDQRINREDGDVRVSYEQWLLNLSERICSTWSKKLGRGQKGTDAYEDEHAWLCLARTVACLGNIDNDFEQENSGSCSHLKVHENRERAMTPSLKDLQLTLFRSILNRAFGCERDRDSTQHVNENREERPIGICNTDDWVSRSVEEEMESLSIPGEVRASQSWQALTLSSIGLAKLATSFPEDEASKCFALMDTCTVCFRLGIVDLQKKTRNGCLKEPKEEDFEEHDDVHISNNTSTTDPSKIGIEDEVLEKHALYNAFERLESLAQIISNKTRALIMQNICFPWASHMAESMRNYARLQKGAFAPTSIKNTVAPMRLQAKINSFFESDKPSPN</sequence>
<evidence type="ECO:0000256" key="1">
    <source>
        <dbReference type="SAM" id="MobiDB-lite"/>
    </source>
</evidence>
<protein>
    <submittedName>
        <fullName evidence="2">Uncharacterized protein</fullName>
    </submittedName>
</protein>
<feature type="compositionally biased region" description="Low complexity" evidence="1">
    <location>
        <begin position="406"/>
        <end position="420"/>
    </location>
</feature>
<proteinExistence type="predicted"/>